<feature type="region of interest" description="Disordered" evidence="1">
    <location>
        <begin position="534"/>
        <end position="661"/>
    </location>
</feature>
<dbReference type="CDD" id="cd10910">
    <property type="entry name" value="PIN_limkain_b1_N_like"/>
    <property type="match status" value="1"/>
</dbReference>
<comment type="caution">
    <text evidence="3">The sequence shown here is derived from an EMBL/GenBank/DDBJ whole genome shotgun (WGS) entry which is preliminary data.</text>
</comment>
<dbReference type="OrthoDB" id="549353at2759"/>
<sequence>MGDMAQDQEDIAIFWDFDSTKSQALNSELQPPEIVQNIRSSLFPYGTIKSFRAYGNFSGQALVRATNVRSDLLASGLTLMDCPNDGRKDLGVKIMIVDMITHAWNHTAPQTFALITADRDIAYCISTLRMRKYRVLVICPPGSHSDLKAQASSQLDWNQSVLTNAHHEDFRDGEDIFEDTRPAKRPSSFSFHTPAAPGSSAGSYQQQSAQPTNGGGSRNHDQERPAGAAADLYELHDLPARSRRNSVFSSSFRPHKFDVFGDMGMGEDSPKLPRGAFGLGDGPLLPRAQSRFGTPSRADSVPSNFIYPSVLSKPPYTPQPDKATGTNGGTTGSTWKGKERSFPILEPEIIAPHAPLAANYDTFVPQGILDSPEHPEASGGAPSGAFTFSVPPKDAKELTTATEAPKWKGKERAFSMHEPESKAPPASSYNPFTTQGLFDRPSSMRTDSGNNTTTALPSKQAKAPSTRSSTSSSSRSSRRSSISALDHGDPAPTSTAPTSAGTVLSHDKQVVNTDQSTLRDSAMELLYQTFDSVPYTSEEPARPADEAAEAVQNPVPERIPSPPKAEKETQTSAPQAETATKAVPQSSSTVFDQKASSGPAKPPQPLPTTQQNAPVGPSKASSGPAKPPQPPTMQQNAPAGPSKASIESVPKPSPPPLTGPNAQYKTLVRVLQANERSSVWSALKSDLASALVKHDPQVYRYQPNSSKQFKHYIAGAVAAGIVTASGSGNRQTVRLSPLYAL</sequence>
<dbReference type="Pfam" id="PF01936">
    <property type="entry name" value="NYN"/>
    <property type="match status" value="1"/>
</dbReference>
<dbReference type="GO" id="GO:0004540">
    <property type="term" value="F:RNA nuclease activity"/>
    <property type="evidence" value="ECO:0007669"/>
    <property type="project" value="InterPro"/>
</dbReference>
<feature type="region of interest" description="Disordered" evidence="1">
    <location>
        <begin position="367"/>
        <end position="516"/>
    </location>
</feature>
<feature type="region of interest" description="Disordered" evidence="1">
    <location>
        <begin position="260"/>
        <end position="299"/>
    </location>
</feature>
<evidence type="ECO:0000313" key="4">
    <source>
        <dbReference type="Proteomes" id="UP000567179"/>
    </source>
</evidence>
<feature type="region of interest" description="Disordered" evidence="1">
    <location>
        <begin position="311"/>
        <end position="338"/>
    </location>
</feature>
<dbReference type="Gene3D" id="3.40.50.1010">
    <property type="entry name" value="5'-nuclease"/>
    <property type="match status" value="1"/>
</dbReference>
<evidence type="ECO:0000259" key="2">
    <source>
        <dbReference type="Pfam" id="PF01936"/>
    </source>
</evidence>
<reference evidence="3 4" key="1">
    <citation type="journal article" date="2020" name="ISME J.">
        <title>Uncovering the hidden diversity of litter-decomposition mechanisms in mushroom-forming fungi.</title>
        <authorList>
            <person name="Floudas D."/>
            <person name="Bentzer J."/>
            <person name="Ahren D."/>
            <person name="Johansson T."/>
            <person name="Persson P."/>
            <person name="Tunlid A."/>
        </authorList>
    </citation>
    <scope>NUCLEOTIDE SEQUENCE [LARGE SCALE GENOMIC DNA]</scope>
    <source>
        <strain evidence="3 4">CBS 101986</strain>
    </source>
</reference>
<feature type="domain" description="NYN" evidence="2">
    <location>
        <begin position="11"/>
        <end position="153"/>
    </location>
</feature>
<proteinExistence type="predicted"/>
<keyword evidence="4" id="KW-1185">Reference proteome</keyword>
<feature type="compositionally biased region" description="Low complexity" evidence="1">
    <location>
        <begin position="465"/>
        <end position="481"/>
    </location>
</feature>
<protein>
    <recommendedName>
        <fullName evidence="2">NYN domain-containing protein</fullName>
    </recommendedName>
</protein>
<organism evidence="3 4">
    <name type="scientific">Psilocybe cf. subviscida</name>
    <dbReference type="NCBI Taxonomy" id="2480587"/>
    <lineage>
        <taxon>Eukaryota</taxon>
        <taxon>Fungi</taxon>
        <taxon>Dikarya</taxon>
        <taxon>Basidiomycota</taxon>
        <taxon>Agaricomycotina</taxon>
        <taxon>Agaricomycetes</taxon>
        <taxon>Agaricomycetidae</taxon>
        <taxon>Agaricales</taxon>
        <taxon>Agaricineae</taxon>
        <taxon>Strophariaceae</taxon>
        <taxon>Psilocybe</taxon>
    </lineage>
</organism>
<dbReference type="AlphaFoldDB" id="A0A8H5FBU2"/>
<dbReference type="EMBL" id="JAACJJ010000001">
    <property type="protein sequence ID" value="KAF5330703.1"/>
    <property type="molecule type" value="Genomic_DNA"/>
</dbReference>
<feature type="compositionally biased region" description="Polar residues" evidence="1">
    <location>
        <begin position="427"/>
        <end position="436"/>
    </location>
</feature>
<feature type="compositionally biased region" description="Low complexity" evidence="1">
    <location>
        <begin position="194"/>
        <end position="211"/>
    </location>
</feature>
<dbReference type="InterPro" id="IPR021139">
    <property type="entry name" value="NYN"/>
</dbReference>
<feature type="compositionally biased region" description="Polar residues" evidence="1">
    <location>
        <begin position="443"/>
        <end position="457"/>
    </location>
</feature>
<feature type="compositionally biased region" description="Low complexity" evidence="1">
    <location>
        <begin position="490"/>
        <end position="500"/>
    </location>
</feature>
<accession>A0A8H5FBU2</accession>
<dbReference type="Proteomes" id="UP000567179">
    <property type="component" value="Unassembled WGS sequence"/>
</dbReference>
<evidence type="ECO:0000313" key="3">
    <source>
        <dbReference type="EMBL" id="KAF5330703.1"/>
    </source>
</evidence>
<name>A0A8H5FBU2_9AGAR</name>
<feature type="compositionally biased region" description="Basic and acidic residues" evidence="1">
    <location>
        <begin position="405"/>
        <end position="421"/>
    </location>
</feature>
<feature type="region of interest" description="Disordered" evidence="1">
    <location>
        <begin position="178"/>
        <end position="223"/>
    </location>
</feature>
<gene>
    <name evidence="3" type="ORF">D9619_005962</name>
</gene>
<feature type="compositionally biased region" description="Polar residues" evidence="1">
    <location>
        <begin position="570"/>
        <end position="596"/>
    </location>
</feature>
<evidence type="ECO:0000256" key="1">
    <source>
        <dbReference type="SAM" id="MobiDB-lite"/>
    </source>
</evidence>